<evidence type="ECO:0000313" key="3">
    <source>
        <dbReference type="Proteomes" id="UP001501083"/>
    </source>
</evidence>
<accession>A0ABP9L357</accession>
<dbReference type="PIRSF" id="PIRSF015875">
    <property type="entry name" value="UCP015875"/>
    <property type="match status" value="1"/>
</dbReference>
<keyword evidence="1" id="KW-1133">Transmembrane helix</keyword>
<feature type="transmembrane region" description="Helical" evidence="1">
    <location>
        <begin position="80"/>
        <end position="99"/>
    </location>
</feature>
<protein>
    <submittedName>
        <fullName evidence="2">Membrane protein</fullName>
    </submittedName>
</protein>
<evidence type="ECO:0000313" key="2">
    <source>
        <dbReference type="EMBL" id="GAA5070083.1"/>
    </source>
</evidence>
<dbReference type="EMBL" id="BAABKY010000001">
    <property type="protein sequence ID" value="GAA5070083.1"/>
    <property type="molecule type" value="Genomic_DNA"/>
</dbReference>
<feature type="transmembrane region" description="Helical" evidence="1">
    <location>
        <begin position="151"/>
        <end position="170"/>
    </location>
</feature>
<feature type="transmembrane region" description="Helical" evidence="1">
    <location>
        <begin position="111"/>
        <end position="130"/>
    </location>
</feature>
<dbReference type="RefSeq" id="WP_199244425.1">
    <property type="nucleotide sequence ID" value="NZ_BAABKY010000001.1"/>
</dbReference>
<organism evidence="2 3">
    <name type="scientific">Lysobacter panacisoli</name>
    <dbReference type="NCBI Taxonomy" id="1255263"/>
    <lineage>
        <taxon>Bacteria</taxon>
        <taxon>Pseudomonadati</taxon>
        <taxon>Pseudomonadota</taxon>
        <taxon>Gammaproteobacteria</taxon>
        <taxon>Lysobacterales</taxon>
        <taxon>Lysobacteraceae</taxon>
        <taxon>Lysobacter</taxon>
    </lineage>
</organism>
<dbReference type="InterPro" id="IPR007418">
    <property type="entry name" value="DUF474"/>
</dbReference>
<keyword evidence="1" id="KW-0472">Membrane</keyword>
<dbReference type="Proteomes" id="UP001501083">
    <property type="component" value="Unassembled WGS sequence"/>
</dbReference>
<feature type="transmembrane region" description="Helical" evidence="1">
    <location>
        <begin position="29"/>
        <end position="53"/>
    </location>
</feature>
<keyword evidence="3" id="KW-1185">Reference proteome</keyword>
<sequence length="172" mass="19409">MLRVAGFDADAGHPGRADAMRRPAIAMPYYVVLVIHLLCAFVFVGTVFFEVLVLHAVRRHVPRDAFAQVERGIGERARRLMPWVLLLLYGAGIALAWHYRAALAHPFGSPFATMLTLKIVLATSVFLHFLHAMRLRRTRRLTGARSRRLHLSVFVHVVAIVLLAKGLFHVTW</sequence>
<name>A0ABP9L357_9GAMM</name>
<gene>
    <name evidence="2" type="ORF">GCM10025759_07620</name>
</gene>
<keyword evidence="1" id="KW-0812">Transmembrane</keyword>
<reference evidence="3" key="1">
    <citation type="journal article" date="2019" name="Int. J. Syst. Evol. Microbiol.">
        <title>The Global Catalogue of Microorganisms (GCM) 10K type strain sequencing project: providing services to taxonomists for standard genome sequencing and annotation.</title>
        <authorList>
            <consortium name="The Broad Institute Genomics Platform"/>
            <consortium name="The Broad Institute Genome Sequencing Center for Infectious Disease"/>
            <person name="Wu L."/>
            <person name="Ma J."/>
        </authorList>
    </citation>
    <scope>NUCLEOTIDE SEQUENCE [LARGE SCALE GENOMIC DNA]</scope>
    <source>
        <strain evidence="3">JCM 19212</strain>
    </source>
</reference>
<evidence type="ECO:0000256" key="1">
    <source>
        <dbReference type="SAM" id="Phobius"/>
    </source>
</evidence>
<comment type="caution">
    <text evidence="2">The sequence shown here is derived from an EMBL/GenBank/DDBJ whole genome shotgun (WGS) entry which is preliminary data.</text>
</comment>
<proteinExistence type="predicted"/>